<reference evidence="1" key="1">
    <citation type="submission" date="2017-12" db="EMBL/GenBank/DDBJ databases">
        <title>First report on the novel genomospecies/subspecies of Pectobacterium carotovorum in Russia.</title>
        <authorList>
            <person name="Shirshikov F.V."/>
            <person name="Miroshnikov K."/>
            <person name="Toshakov S.V."/>
            <person name="Kabanova A.P."/>
            <person name="Barannik A.P."/>
            <person name="Shneider M."/>
            <person name="Ignatov A.N."/>
            <person name="Miroshnikov K.A."/>
        </authorList>
    </citation>
    <scope>NUCLEOTIDE SEQUENCE [LARGE SCALE GENOMIC DNA]</scope>
    <source>
        <strain evidence="1">F131</strain>
    </source>
</reference>
<accession>A0A855MHZ7</accession>
<evidence type="ECO:0000313" key="1">
    <source>
        <dbReference type="EMBL" id="POY50094.1"/>
    </source>
</evidence>
<dbReference type="EMBL" id="PDVW01000010">
    <property type="protein sequence ID" value="POY50094.1"/>
    <property type="molecule type" value="Genomic_DNA"/>
</dbReference>
<dbReference type="AlphaFoldDB" id="A0A855MHZ7"/>
<sequence length="62" mass="7047">MKITQIRNATLQLEFGGKTFLIDPMLAPNATYPGMCYVLPALAKHRSPDYVWELMCWLMPGC</sequence>
<dbReference type="Gene3D" id="3.60.15.10">
    <property type="entry name" value="Ribonuclease Z/Hydroxyacylglutathione hydrolase-like"/>
    <property type="match status" value="1"/>
</dbReference>
<organism evidence="1">
    <name type="scientific">Pectobacterium versatile</name>
    <dbReference type="NCBI Taxonomy" id="2488639"/>
    <lineage>
        <taxon>Bacteria</taxon>
        <taxon>Pseudomonadati</taxon>
        <taxon>Pseudomonadota</taxon>
        <taxon>Gammaproteobacteria</taxon>
        <taxon>Enterobacterales</taxon>
        <taxon>Pectobacteriaceae</taxon>
        <taxon>Pectobacterium</taxon>
    </lineage>
</organism>
<protein>
    <submittedName>
        <fullName evidence="1">Uncharacterized protein</fullName>
    </submittedName>
</protein>
<gene>
    <name evidence="1" type="ORF">F131LOC_02224</name>
</gene>
<comment type="caution">
    <text evidence="1">The sequence shown here is derived from an EMBL/GenBank/DDBJ whole genome shotgun (WGS) entry which is preliminary data.</text>
</comment>
<dbReference type="InterPro" id="IPR036866">
    <property type="entry name" value="RibonucZ/Hydroxyglut_hydro"/>
</dbReference>
<proteinExistence type="predicted"/>
<name>A0A855MHZ7_9GAMM</name>